<reference evidence="2" key="1">
    <citation type="journal article" date="2022" name="Mol. Ecol. Resour.">
        <title>The genomes of chicory, endive, great burdock and yacon provide insights into Asteraceae palaeo-polyploidization history and plant inulin production.</title>
        <authorList>
            <person name="Fan W."/>
            <person name="Wang S."/>
            <person name="Wang H."/>
            <person name="Wang A."/>
            <person name="Jiang F."/>
            <person name="Liu H."/>
            <person name="Zhao H."/>
            <person name="Xu D."/>
            <person name="Zhang Y."/>
        </authorList>
    </citation>
    <scope>NUCLEOTIDE SEQUENCE [LARGE SCALE GENOMIC DNA]</scope>
    <source>
        <strain evidence="2">cv. Punajuju</strain>
    </source>
</reference>
<protein>
    <submittedName>
        <fullName evidence="1">Uncharacterized protein</fullName>
    </submittedName>
</protein>
<name>A0ACB9F7Z0_CICIN</name>
<evidence type="ECO:0000313" key="2">
    <source>
        <dbReference type="Proteomes" id="UP001055811"/>
    </source>
</evidence>
<organism evidence="1 2">
    <name type="scientific">Cichorium intybus</name>
    <name type="common">Chicory</name>
    <dbReference type="NCBI Taxonomy" id="13427"/>
    <lineage>
        <taxon>Eukaryota</taxon>
        <taxon>Viridiplantae</taxon>
        <taxon>Streptophyta</taxon>
        <taxon>Embryophyta</taxon>
        <taxon>Tracheophyta</taxon>
        <taxon>Spermatophyta</taxon>
        <taxon>Magnoliopsida</taxon>
        <taxon>eudicotyledons</taxon>
        <taxon>Gunneridae</taxon>
        <taxon>Pentapetalae</taxon>
        <taxon>asterids</taxon>
        <taxon>campanulids</taxon>
        <taxon>Asterales</taxon>
        <taxon>Asteraceae</taxon>
        <taxon>Cichorioideae</taxon>
        <taxon>Cichorieae</taxon>
        <taxon>Cichoriinae</taxon>
        <taxon>Cichorium</taxon>
    </lineage>
</organism>
<gene>
    <name evidence="1" type="ORF">L2E82_17092</name>
</gene>
<accession>A0ACB9F7Z0</accession>
<proteinExistence type="predicted"/>
<evidence type="ECO:0000313" key="1">
    <source>
        <dbReference type="EMBL" id="KAI3767011.1"/>
    </source>
</evidence>
<reference evidence="1 2" key="2">
    <citation type="journal article" date="2022" name="Mol. Ecol. Resour.">
        <title>The genomes of chicory, endive, great burdock and yacon provide insights into Asteraceae paleo-polyploidization history and plant inulin production.</title>
        <authorList>
            <person name="Fan W."/>
            <person name="Wang S."/>
            <person name="Wang H."/>
            <person name="Wang A."/>
            <person name="Jiang F."/>
            <person name="Liu H."/>
            <person name="Zhao H."/>
            <person name="Xu D."/>
            <person name="Zhang Y."/>
        </authorList>
    </citation>
    <scope>NUCLEOTIDE SEQUENCE [LARGE SCALE GENOMIC DNA]</scope>
    <source>
        <strain evidence="2">cv. Punajuju</strain>
        <tissue evidence="1">Leaves</tissue>
    </source>
</reference>
<dbReference type="EMBL" id="CM042011">
    <property type="protein sequence ID" value="KAI3767011.1"/>
    <property type="molecule type" value="Genomic_DNA"/>
</dbReference>
<comment type="caution">
    <text evidence="1">The sequence shown here is derived from an EMBL/GenBank/DDBJ whole genome shotgun (WGS) entry which is preliminary data.</text>
</comment>
<dbReference type="Proteomes" id="UP001055811">
    <property type="component" value="Linkage Group LG03"/>
</dbReference>
<sequence>MYSSSYSNRDTSLSSSNQPNSSFCDYNHENLSEPSQDHYHPTSSSSHHLYRPHYIALEDELVIREFFQQQRHLSSDRHYHDPVIGSNSHDHLTRKTLNSTMEKSCNNDGIFATDTRGDHFNSGVILENKSLTGKRASKKDRHSKINTAKGPRDRRMRLSLDVAKKFFRLQDMLGFDKASNTIEWLLMKSKPAIQDLLPDHLNQRCSLIGLLQSESSASEGEVMSGIDDQSMEKTGEDEVIIVDRAKSTSCSSNKEKKKIDRGVRKSAYMNHSLAKETREQARERARKRTTEKRNNKLSCGEGGVSCCDQNSKFRPRFDQVMDQNVNRLGSWIPFRENQVQTTDQAEYPCSQIQYKQAIVGDNSSAIPTSWSPSFLFNYQHNAGPSHEHQFNDFPFLGKPWEGNDS</sequence>
<keyword evidence="2" id="KW-1185">Reference proteome</keyword>